<keyword evidence="4" id="KW-1185">Reference proteome</keyword>
<reference evidence="3" key="1">
    <citation type="submission" date="2017-11" db="EMBL/GenBank/DDBJ databases">
        <authorList>
            <person name="Kajale S.C."/>
            <person name="Sharma A."/>
        </authorList>
    </citation>
    <scope>NUCLEOTIDE SEQUENCE</scope>
    <source>
        <strain evidence="3">LS1_42</strain>
    </source>
</reference>
<dbReference type="Proteomes" id="UP000766904">
    <property type="component" value="Unassembled WGS sequence"/>
</dbReference>
<name>A0A8J8Q8X1_9EURY</name>
<evidence type="ECO:0000313" key="3">
    <source>
        <dbReference type="EMBL" id="TYL40049.1"/>
    </source>
</evidence>
<feature type="domain" description="Halobacterial output" evidence="2">
    <location>
        <begin position="24"/>
        <end position="98"/>
    </location>
</feature>
<dbReference type="AlphaFoldDB" id="A0A8J8Q8X1"/>
<dbReference type="Pfam" id="PF18545">
    <property type="entry name" value="HalOD1"/>
    <property type="match status" value="1"/>
</dbReference>
<evidence type="ECO:0000259" key="2">
    <source>
        <dbReference type="Pfam" id="PF18545"/>
    </source>
</evidence>
<evidence type="ECO:0000313" key="4">
    <source>
        <dbReference type="Proteomes" id="UP000766904"/>
    </source>
</evidence>
<evidence type="ECO:0000256" key="1">
    <source>
        <dbReference type="SAM" id="MobiDB-lite"/>
    </source>
</evidence>
<comment type="caution">
    <text evidence="3">The sequence shown here is derived from an EMBL/GenBank/DDBJ whole genome shotgun (WGS) entry which is preliminary data.</text>
</comment>
<feature type="region of interest" description="Disordered" evidence="1">
    <location>
        <begin position="1"/>
        <end position="25"/>
    </location>
</feature>
<proteinExistence type="predicted"/>
<sequence>MKERTRGESPGCEFGQRVQYDRNENEPPTIAVATALAAYHGEDVTASSVRLYDYVDPEALDSLFGTTHSGHDRSVGKVVFEVDDLTVAVRSDTVEVYPSR</sequence>
<dbReference type="EMBL" id="PHNJ01000001">
    <property type="protein sequence ID" value="TYL40049.1"/>
    <property type="molecule type" value="Genomic_DNA"/>
</dbReference>
<dbReference type="RefSeq" id="WP_148855647.1">
    <property type="nucleotide sequence ID" value="NZ_PHNJ01000001.1"/>
</dbReference>
<gene>
    <name evidence="3" type="ORF">CV102_00250</name>
</gene>
<accession>A0A8J8Q8X1</accession>
<organism evidence="3 4">
    <name type="scientific">Natronococcus pandeyae</name>
    <dbReference type="NCBI Taxonomy" id="2055836"/>
    <lineage>
        <taxon>Archaea</taxon>
        <taxon>Methanobacteriati</taxon>
        <taxon>Methanobacteriota</taxon>
        <taxon>Stenosarchaea group</taxon>
        <taxon>Halobacteria</taxon>
        <taxon>Halobacteriales</taxon>
        <taxon>Natrialbaceae</taxon>
        <taxon>Natronococcus</taxon>
    </lineage>
</organism>
<dbReference type="InterPro" id="IPR040624">
    <property type="entry name" value="HalOD1"/>
</dbReference>
<protein>
    <recommendedName>
        <fullName evidence="2">Halobacterial output domain-containing protein</fullName>
    </recommendedName>
</protein>
<dbReference type="OrthoDB" id="270808at2157"/>